<feature type="region of interest" description="Disordered" evidence="1">
    <location>
        <begin position="1"/>
        <end position="52"/>
    </location>
</feature>
<evidence type="ECO:0000256" key="1">
    <source>
        <dbReference type="SAM" id="MobiDB-lite"/>
    </source>
</evidence>
<name>A0A561T5B0_9PSEU</name>
<sequence>MLSGVRAGDGPRGGCGGHDGEGGDGPDAVGGGDEDRGENRPEAGEGASELRRYRHSACAASTDPDNSHSCFRVSESVTSSKLSVATPACRVVHRRSVGPDTLEAVDVGGEHAARLDAPEVQHGRRCRPASTPAWCLRRSTWSGCTRGRWPSGSPGWGWTPGRHAGRVAADAARTIVAAIEHVVQGLVGMEVHDDGAVQRLAQRAWMGAPGLPCSTTATWNRSGPAAGRPGAGAEPAPAAPERRPQPVRSCWDREAGCASGR</sequence>
<dbReference type="AlphaFoldDB" id="A0A561T5B0"/>
<feature type="compositionally biased region" description="Basic and acidic residues" evidence="1">
    <location>
        <begin position="240"/>
        <end position="255"/>
    </location>
</feature>
<accession>A0A561T5B0</accession>
<keyword evidence="3" id="KW-1185">Reference proteome</keyword>
<dbReference type="Proteomes" id="UP000321261">
    <property type="component" value="Unassembled WGS sequence"/>
</dbReference>
<protein>
    <submittedName>
        <fullName evidence="2">Uncharacterized protein</fullName>
    </submittedName>
</protein>
<feature type="region of interest" description="Disordered" evidence="1">
    <location>
        <begin position="217"/>
        <end position="261"/>
    </location>
</feature>
<gene>
    <name evidence="2" type="ORF">FHX44_118241</name>
</gene>
<feature type="compositionally biased region" description="Low complexity" evidence="1">
    <location>
        <begin position="223"/>
        <end position="236"/>
    </location>
</feature>
<evidence type="ECO:0000313" key="2">
    <source>
        <dbReference type="EMBL" id="TWF82292.1"/>
    </source>
</evidence>
<feature type="compositionally biased region" description="Gly residues" evidence="1">
    <location>
        <begin position="10"/>
        <end position="31"/>
    </location>
</feature>
<proteinExistence type="predicted"/>
<feature type="compositionally biased region" description="Basic and acidic residues" evidence="1">
    <location>
        <begin position="33"/>
        <end position="51"/>
    </location>
</feature>
<evidence type="ECO:0000313" key="3">
    <source>
        <dbReference type="Proteomes" id="UP000321261"/>
    </source>
</evidence>
<organism evidence="2 3">
    <name type="scientific">Pseudonocardia hierapolitana</name>
    <dbReference type="NCBI Taxonomy" id="1128676"/>
    <lineage>
        <taxon>Bacteria</taxon>
        <taxon>Bacillati</taxon>
        <taxon>Actinomycetota</taxon>
        <taxon>Actinomycetes</taxon>
        <taxon>Pseudonocardiales</taxon>
        <taxon>Pseudonocardiaceae</taxon>
        <taxon>Pseudonocardia</taxon>
    </lineage>
</organism>
<comment type="caution">
    <text evidence="2">The sequence shown here is derived from an EMBL/GenBank/DDBJ whole genome shotgun (WGS) entry which is preliminary data.</text>
</comment>
<reference evidence="2 3" key="1">
    <citation type="submission" date="2019-06" db="EMBL/GenBank/DDBJ databases">
        <title>Sequencing the genomes of 1000 actinobacteria strains.</title>
        <authorList>
            <person name="Klenk H.-P."/>
        </authorList>
    </citation>
    <scope>NUCLEOTIDE SEQUENCE [LARGE SCALE GENOMIC DNA]</scope>
    <source>
        <strain evidence="2 3">DSM 45671</strain>
    </source>
</reference>
<dbReference type="EMBL" id="VIWU01000001">
    <property type="protein sequence ID" value="TWF82292.1"/>
    <property type="molecule type" value="Genomic_DNA"/>
</dbReference>